<sequence length="208" mass="22723">MVALLLARRTEDVTTGAETSNKEDQTSQNSDEDPSQNAKSQKISTTVVLSNSIPVVICYRCGEIETFLDDVSGIENGTVDAGFREREGVILLRRKGTINNKNCFNREVLDKSKLLKSQAADDGLIITSERMCLTSSGGRGRAMLRSVQTFRASYIISADTALYRSSLIGLLSLQGKITARKTSCLMPRHSVLPDALILFDSPCLARCV</sequence>
<proteinExistence type="predicted"/>
<evidence type="ECO:0000256" key="1">
    <source>
        <dbReference type="SAM" id="MobiDB-lite"/>
    </source>
</evidence>
<dbReference type="EMBL" id="JAVFWL010000003">
    <property type="protein sequence ID" value="KAK6742792.1"/>
    <property type="molecule type" value="Genomic_DNA"/>
</dbReference>
<keyword evidence="3" id="KW-1185">Reference proteome</keyword>
<comment type="caution">
    <text evidence="2">The sequence shown here is derived from an EMBL/GenBank/DDBJ whole genome shotgun (WGS) entry which is preliminary data.</text>
</comment>
<name>A0ABR1CWV8_NECAM</name>
<reference evidence="2 3" key="1">
    <citation type="submission" date="2023-08" db="EMBL/GenBank/DDBJ databases">
        <title>A Necator americanus chromosomal reference genome.</title>
        <authorList>
            <person name="Ilik V."/>
            <person name="Petrzelkova K.J."/>
            <person name="Pardy F."/>
            <person name="Fuh T."/>
            <person name="Niatou-Singa F.S."/>
            <person name="Gouil Q."/>
            <person name="Baker L."/>
            <person name="Ritchie M.E."/>
            <person name="Jex A.R."/>
            <person name="Gazzola D."/>
            <person name="Li H."/>
            <person name="Toshio Fujiwara R."/>
            <person name="Zhan B."/>
            <person name="Aroian R.V."/>
            <person name="Pafco B."/>
            <person name="Schwarz E.M."/>
        </authorList>
    </citation>
    <scope>NUCLEOTIDE SEQUENCE [LARGE SCALE GENOMIC DNA]</scope>
    <source>
        <strain evidence="2 3">Aroian</strain>
        <tissue evidence="2">Whole animal</tissue>
    </source>
</reference>
<accession>A0ABR1CWV8</accession>
<organism evidence="2 3">
    <name type="scientific">Necator americanus</name>
    <name type="common">Human hookworm</name>
    <dbReference type="NCBI Taxonomy" id="51031"/>
    <lineage>
        <taxon>Eukaryota</taxon>
        <taxon>Metazoa</taxon>
        <taxon>Ecdysozoa</taxon>
        <taxon>Nematoda</taxon>
        <taxon>Chromadorea</taxon>
        <taxon>Rhabditida</taxon>
        <taxon>Rhabditina</taxon>
        <taxon>Rhabditomorpha</taxon>
        <taxon>Strongyloidea</taxon>
        <taxon>Ancylostomatidae</taxon>
        <taxon>Bunostominae</taxon>
        <taxon>Necator</taxon>
    </lineage>
</organism>
<dbReference type="Proteomes" id="UP001303046">
    <property type="component" value="Unassembled WGS sequence"/>
</dbReference>
<evidence type="ECO:0000313" key="3">
    <source>
        <dbReference type="Proteomes" id="UP001303046"/>
    </source>
</evidence>
<evidence type="ECO:0000313" key="2">
    <source>
        <dbReference type="EMBL" id="KAK6742792.1"/>
    </source>
</evidence>
<protein>
    <submittedName>
        <fullName evidence="2">Uncharacterized protein</fullName>
    </submittedName>
</protein>
<gene>
    <name evidence="2" type="primary">Necator_chrIII.g10968</name>
    <name evidence="2" type="ORF">RB195_010203</name>
</gene>
<feature type="region of interest" description="Disordered" evidence="1">
    <location>
        <begin position="9"/>
        <end position="43"/>
    </location>
</feature>